<dbReference type="OrthoDB" id="427186at2759"/>
<evidence type="ECO:0000313" key="12">
    <source>
        <dbReference type="Proteomes" id="UP000023152"/>
    </source>
</evidence>
<feature type="compositionally biased region" description="Basic and acidic residues" evidence="9">
    <location>
        <begin position="8"/>
        <end position="38"/>
    </location>
</feature>
<feature type="site" description="Transition state stabilizer" evidence="7">
    <location>
        <position position="125"/>
    </location>
</feature>
<comment type="catalytic activity">
    <reaction evidence="1 7 8">
        <text>Thiol-dependent hydrolysis of ester, thioester, amide, peptide and isopeptide bonds formed by the C-terminal Gly of ubiquitin (a 76-residue protein attached to proteins as an intracellular targeting signal).</text>
        <dbReference type="EC" id="3.4.19.12"/>
    </reaction>
</comment>
<dbReference type="Gene3D" id="3.40.532.10">
    <property type="entry name" value="Peptidase C12, ubiquitin carboxyl-terminal hydrolase"/>
    <property type="match status" value="1"/>
</dbReference>
<feature type="active site" description="Nucleophile" evidence="7">
    <location>
        <position position="133"/>
    </location>
</feature>
<dbReference type="AlphaFoldDB" id="X6P090"/>
<dbReference type="OMA" id="TCFVQAP"/>
<evidence type="ECO:0000256" key="4">
    <source>
        <dbReference type="ARBA" id="ARBA00022786"/>
    </source>
</evidence>
<evidence type="ECO:0000256" key="9">
    <source>
        <dbReference type="SAM" id="MobiDB-lite"/>
    </source>
</evidence>
<evidence type="ECO:0000256" key="8">
    <source>
        <dbReference type="RuleBase" id="RU361215"/>
    </source>
</evidence>
<dbReference type="InterPro" id="IPR036959">
    <property type="entry name" value="Peptidase_C12_UCH_sf"/>
</dbReference>
<dbReference type="PANTHER" id="PTHR10589">
    <property type="entry name" value="UBIQUITIN CARBOXYL-TERMINAL HYDROLASE"/>
    <property type="match status" value="1"/>
</dbReference>
<reference evidence="11 12" key="1">
    <citation type="journal article" date="2013" name="Curr. Biol.">
        <title>The Genome of the Foraminiferan Reticulomyxa filosa.</title>
        <authorList>
            <person name="Glockner G."/>
            <person name="Hulsmann N."/>
            <person name="Schleicher M."/>
            <person name="Noegel A.A."/>
            <person name="Eichinger L."/>
            <person name="Gallinger C."/>
            <person name="Pawlowski J."/>
            <person name="Sierra R."/>
            <person name="Euteneuer U."/>
            <person name="Pillet L."/>
            <person name="Moustafa A."/>
            <person name="Platzer M."/>
            <person name="Groth M."/>
            <person name="Szafranski K."/>
            <person name="Schliwa M."/>
        </authorList>
    </citation>
    <scope>NUCLEOTIDE SEQUENCE [LARGE SCALE GENOMIC DNA]</scope>
</reference>
<dbReference type="SUPFAM" id="SSF54001">
    <property type="entry name" value="Cysteine proteinases"/>
    <property type="match status" value="1"/>
</dbReference>
<dbReference type="InterPro" id="IPR038765">
    <property type="entry name" value="Papain-like_cys_pep_sf"/>
</dbReference>
<sequence>ITTQTTTSEEKEESKTNDNPTEDKKPEQGKEQQPEKVEPGNWLPLESNPESFNDFARRMGLPELYAFNEVFGFDEETLAFTPQPILGAVFLFPSSKNIKAFKAKQRVDIEANGQILDDSLFYLHQHDNIGNACGTIAMIHCLSNAVTLSEGPLAEFIKSSKDMSWGDRGWALLKAKQIQAVSDATASSESNQTQTPERTARTNGHFIAFVHKNGLLFELDGRKAFPINHGETCQETLLVDIVRIIKEKFMALEPNNVNFNLMTLSEADFP</sequence>
<name>X6P090_RETFI</name>
<dbReference type="CDD" id="cd09616">
    <property type="entry name" value="Peptidase_C12_UCH_L1_L3"/>
    <property type="match status" value="1"/>
</dbReference>
<dbReference type="GO" id="GO:0004843">
    <property type="term" value="F:cysteine-type deubiquitinase activity"/>
    <property type="evidence" value="ECO:0007669"/>
    <property type="project" value="UniProtKB-UniRule"/>
</dbReference>
<evidence type="ECO:0000259" key="10">
    <source>
        <dbReference type="PROSITE" id="PS52048"/>
    </source>
</evidence>
<keyword evidence="4 7" id="KW-0833">Ubl conjugation pathway</keyword>
<dbReference type="PROSITE" id="PS52048">
    <property type="entry name" value="UCH_DOMAIN"/>
    <property type="match status" value="1"/>
</dbReference>
<dbReference type="PRINTS" id="PR00707">
    <property type="entry name" value="UBCTHYDRLASE"/>
</dbReference>
<evidence type="ECO:0000256" key="7">
    <source>
        <dbReference type="PROSITE-ProRule" id="PRU01393"/>
    </source>
</evidence>
<dbReference type="GO" id="GO:0005737">
    <property type="term" value="C:cytoplasm"/>
    <property type="evidence" value="ECO:0007669"/>
    <property type="project" value="TreeGrafter"/>
</dbReference>
<keyword evidence="6 7" id="KW-0788">Thiol protease</keyword>
<dbReference type="EC" id="3.4.19.12" evidence="8"/>
<dbReference type="InterPro" id="IPR001578">
    <property type="entry name" value="Peptidase_C12_UCH"/>
</dbReference>
<feature type="active site" description="Proton donor" evidence="7">
    <location>
        <position position="205"/>
    </location>
</feature>
<dbReference type="Pfam" id="PF01088">
    <property type="entry name" value="Peptidase_C12"/>
    <property type="match status" value="1"/>
</dbReference>
<keyword evidence="12" id="KW-1185">Reference proteome</keyword>
<comment type="caution">
    <text evidence="11">The sequence shown here is derived from an EMBL/GenBank/DDBJ whole genome shotgun (WGS) entry which is preliminary data.</text>
</comment>
<feature type="site" description="Important for enzyme activity" evidence="7">
    <location>
        <position position="220"/>
    </location>
</feature>
<organism evidence="11 12">
    <name type="scientific">Reticulomyxa filosa</name>
    <dbReference type="NCBI Taxonomy" id="46433"/>
    <lineage>
        <taxon>Eukaryota</taxon>
        <taxon>Sar</taxon>
        <taxon>Rhizaria</taxon>
        <taxon>Retaria</taxon>
        <taxon>Foraminifera</taxon>
        <taxon>Monothalamids</taxon>
        <taxon>Reticulomyxidae</taxon>
        <taxon>Reticulomyxa</taxon>
    </lineage>
</organism>
<feature type="non-terminal residue" evidence="11">
    <location>
        <position position="1"/>
    </location>
</feature>
<dbReference type="GO" id="GO:0006511">
    <property type="term" value="P:ubiquitin-dependent protein catabolic process"/>
    <property type="evidence" value="ECO:0007669"/>
    <property type="project" value="UniProtKB-UniRule"/>
</dbReference>
<evidence type="ECO:0000256" key="3">
    <source>
        <dbReference type="ARBA" id="ARBA00022670"/>
    </source>
</evidence>
<evidence type="ECO:0000313" key="11">
    <source>
        <dbReference type="EMBL" id="ETO31975.1"/>
    </source>
</evidence>
<keyword evidence="3 7" id="KW-0645">Protease</keyword>
<dbReference type="Proteomes" id="UP000023152">
    <property type="component" value="Unassembled WGS sequence"/>
</dbReference>
<evidence type="ECO:0000256" key="2">
    <source>
        <dbReference type="ARBA" id="ARBA00009326"/>
    </source>
</evidence>
<accession>X6P090</accession>
<proteinExistence type="inferred from homology"/>
<evidence type="ECO:0000256" key="1">
    <source>
        <dbReference type="ARBA" id="ARBA00000707"/>
    </source>
</evidence>
<dbReference type="GO" id="GO:0016579">
    <property type="term" value="P:protein deubiquitination"/>
    <property type="evidence" value="ECO:0007669"/>
    <property type="project" value="TreeGrafter"/>
</dbReference>
<dbReference type="PANTHER" id="PTHR10589:SF17">
    <property type="entry name" value="UBIQUITIN CARBOXYL-TERMINAL HYDROLASE"/>
    <property type="match status" value="1"/>
</dbReference>
<evidence type="ECO:0000256" key="6">
    <source>
        <dbReference type="ARBA" id="ARBA00022807"/>
    </source>
</evidence>
<comment type="similarity">
    <text evidence="2 7 8">Belongs to the peptidase C12 family.</text>
</comment>
<keyword evidence="5 7" id="KW-0378">Hydrolase</keyword>
<dbReference type="EMBL" id="ASPP01004562">
    <property type="protein sequence ID" value="ETO31975.1"/>
    <property type="molecule type" value="Genomic_DNA"/>
</dbReference>
<gene>
    <name evidence="11" type="ORF">RFI_05141</name>
</gene>
<protein>
    <recommendedName>
        <fullName evidence="8">Ubiquitin carboxyl-terminal hydrolase</fullName>
        <ecNumber evidence="8">3.4.19.12</ecNumber>
    </recommendedName>
</protein>
<evidence type="ECO:0000256" key="5">
    <source>
        <dbReference type="ARBA" id="ARBA00022801"/>
    </source>
</evidence>
<dbReference type="FunFam" id="3.40.532.10:FF:000006">
    <property type="entry name" value="Ubiquitin carboxyl-terminal hydrolase"/>
    <property type="match status" value="1"/>
</dbReference>
<feature type="region of interest" description="Disordered" evidence="9">
    <location>
        <begin position="1"/>
        <end position="49"/>
    </location>
</feature>
<feature type="domain" description="UCH catalytic" evidence="10">
    <location>
        <begin position="41"/>
        <end position="266"/>
    </location>
</feature>